<evidence type="ECO:0000256" key="1">
    <source>
        <dbReference type="ARBA" id="ARBA00022857"/>
    </source>
</evidence>
<evidence type="ECO:0000313" key="4">
    <source>
        <dbReference type="Proteomes" id="UP001201262"/>
    </source>
</evidence>
<keyword evidence="1" id="KW-0521">NADP</keyword>
<evidence type="ECO:0008006" key="5">
    <source>
        <dbReference type="Google" id="ProtNLM"/>
    </source>
</evidence>
<dbReference type="InterPro" id="IPR036812">
    <property type="entry name" value="NAD(P)_OxRdtase_dom_sf"/>
</dbReference>
<evidence type="ECO:0000256" key="2">
    <source>
        <dbReference type="ARBA" id="ARBA00023002"/>
    </source>
</evidence>
<dbReference type="PANTHER" id="PTHR43827:SF3">
    <property type="entry name" value="NADP-DEPENDENT OXIDOREDUCTASE DOMAIN-CONTAINING PROTEIN"/>
    <property type="match status" value="1"/>
</dbReference>
<dbReference type="RefSeq" id="XP_046069124.1">
    <property type="nucleotide sequence ID" value="XM_046220912.1"/>
</dbReference>
<dbReference type="InterPro" id="IPR020471">
    <property type="entry name" value="AKR"/>
</dbReference>
<dbReference type="GeneID" id="70251199"/>
<organism evidence="3 4">
    <name type="scientific">Talaromyces proteolyticus</name>
    <dbReference type="NCBI Taxonomy" id="1131652"/>
    <lineage>
        <taxon>Eukaryota</taxon>
        <taxon>Fungi</taxon>
        <taxon>Dikarya</taxon>
        <taxon>Ascomycota</taxon>
        <taxon>Pezizomycotina</taxon>
        <taxon>Eurotiomycetes</taxon>
        <taxon>Eurotiomycetidae</taxon>
        <taxon>Eurotiales</taxon>
        <taxon>Trichocomaceae</taxon>
        <taxon>Talaromyces</taxon>
        <taxon>Talaromyces sect. Bacilispori</taxon>
    </lineage>
</organism>
<dbReference type="EMBL" id="JAJTJA010000010">
    <property type="protein sequence ID" value="KAH8693251.1"/>
    <property type="molecule type" value="Genomic_DNA"/>
</dbReference>
<accession>A0AAD4KKF8</accession>
<dbReference type="GO" id="GO:0016616">
    <property type="term" value="F:oxidoreductase activity, acting on the CH-OH group of donors, NAD or NADP as acceptor"/>
    <property type="evidence" value="ECO:0007669"/>
    <property type="project" value="UniProtKB-ARBA"/>
</dbReference>
<dbReference type="PANTHER" id="PTHR43827">
    <property type="entry name" value="2,5-DIKETO-D-GLUCONIC ACID REDUCTASE"/>
    <property type="match status" value="1"/>
</dbReference>
<dbReference type="SUPFAM" id="SSF51430">
    <property type="entry name" value="NAD(P)-linked oxidoreductase"/>
    <property type="match status" value="1"/>
</dbReference>
<sequence length="85" mass="9448">MALPTRFKFNTGAQIPAVGLGTWRSEPGRVGHAVSFALKNGYSYIESHPFLPQHALKEWYDKHGILLGEYSPLGSEEYIGKLTLT</sequence>
<keyword evidence="2" id="KW-0560">Oxidoreductase</keyword>
<reference evidence="3" key="1">
    <citation type="submission" date="2021-12" db="EMBL/GenBank/DDBJ databases">
        <title>Convergent genome expansion in fungi linked to evolution of root-endophyte symbiosis.</title>
        <authorList>
            <consortium name="DOE Joint Genome Institute"/>
            <person name="Ke Y.-H."/>
            <person name="Bonito G."/>
            <person name="Liao H.-L."/>
            <person name="Looney B."/>
            <person name="Rojas-Flechas A."/>
            <person name="Nash J."/>
            <person name="Hameed K."/>
            <person name="Schadt C."/>
            <person name="Martin F."/>
            <person name="Crous P.W."/>
            <person name="Miettinen O."/>
            <person name="Magnuson J.K."/>
            <person name="Labbe J."/>
            <person name="Jacobson D."/>
            <person name="Doktycz M.J."/>
            <person name="Veneault-Fourrey C."/>
            <person name="Kuo A."/>
            <person name="Mondo S."/>
            <person name="Calhoun S."/>
            <person name="Riley R."/>
            <person name="Ohm R."/>
            <person name="LaButti K."/>
            <person name="Andreopoulos B."/>
            <person name="Pangilinan J."/>
            <person name="Nolan M."/>
            <person name="Tritt A."/>
            <person name="Clum A."/>
            <person name="Lipzen A."/>
            <person name="Daum C."/>
            <person name="Barry K."/>
            <person name="Grigoriev I.V."/>
            <person name="Vilgalys R."/>
        </authorList>
    </citation>
    <scope>NUCLEOTIDE SEQUENCE</scope>
    <source>
        <strain evidence="3">PMI_201</strain>
    </source>
</reference>
<keyword evidence="4" id="KW-1185">Reference proteome</keyword>
<dbReference type="AlphaFoldDB" id="A0AAD4KKF8"/>
<protein>
    <recommendedName>
        <fullName evidence="5">NADP-dependent oxidoreductase domain-containing protein</fullName>
    </recommendedName>
</protein>
<dbReference type="Gene3D" id="3.20.20.100">
    <property type="entry name" value="NADP-dependent oxidoreductase domain"/>
    <property type="match status" value="1"/>
</dbReference>
<dbReference type="Proteomes" id="UP001201262">
    <property type="component" value="Unassembled WGS sequence"/>
</dbReference>
<evidence type="ECO:0000313" key="3">
    <source>
        <dbReference type="EMBL" id="KAH8693251.1"/>
    </source>
</evidence>
<gene>
    <name evidence="3" type="ORF">BGW36DRAFT_430984</name>
</gene>
<comment type="caution">
    <text evidence="3">The sequence shown here is derived from an EMBL/GenBank/DDBJ whole genome shotgun (WGS) entry which is preliminary data.</text>
</comment>
<proteinExistence type="predicted"/>
<name>A0AAD4KKF8_9EURO</name>